<proteinExistence type="predicted"/>
<name>A0A3B3QFF6_9TELE</name>
<dbReference type="AlphaFoldDB" id="A0A3B3QFF6"/>
<dbReference type="GeneTree" id="ENSGT01120000272491"/>
<evidence type="ECO:0008006" key="3">
    <source>
        <dbReference type="Google" id="ProtNLM"/>
    </source>
</evidence>
<dbReference type="Ensembl" id="ENSPKIT00000028313.1">
    <property type="protein sequence ID" value="ENSPKIP00000004330.1"/>
    <property type="gene ID" value="ENSPKIG00000021485.1"/>
</dbReference>
<evidence type="ECO:0000313" key="1">
    <source>
        <dbReference type="Ensembl" id="ENSPKIP00000004330.1"/>
    </source>
</evidence>
<protein>
    <recommendedName>
        <fullName evidence="3">Transposase IS30-like HTH domain-containing protein</fullName>
    </recommendedName>
</protein>
<reference evidence="1" key="1">
    <citation type="submission" date="2025-08" db="UniProtKB">
        <authorList>
            <consortium name="Ensembl"/>
        </authorList>
    </citation>
    <scope>IDENTIFICATION</scope>
</reference>
<accession>A0A3B3QFF6</accession>
<organism evidence="1 2">
    <name type="scientific">Paramormyrops kingsleyae</name>
    <dbReference type="NCBI Taxonomy" id="1676925"/>
    <lineage>
        <taxon>Eukaryota</taxon>
        <taxon>Metazoa</taxon>
        <taxon>Chordata</taxon>
        <taxon>Craniata</taxon>
        <taxon>Vertebrata</taxon>
        <taxon>Euteleostomi</taxon>
        <taxon>Actinopterygii</taxon>
        <taxon>Neopterygii</taxon>
        <taxon>Teleostei</taxon>
        <taxon>Osteoglossocephala</taxon>
        <taxon>Osteoglossomorpha</taxon>
        <taxon>Osteoglossiformes</taxon>
        <taxon>Mormyridae</taxon>
        <taxon>Paramormyrops</taxon>
    </lineage>
</organism>
<evidence type="ECO:0000313" key="2">
    <source>
        <dbReference type="Proteomes" id="UP000261540"/>
    </source>
</evidence>
<dbReference type="STRING" id="1676925.ENSPKIP00000004330"/>
<reference evidence="1" key="2">
    <citation type="submission" date="2025-09" db="UniProtKB">
        <authorList>
            <consortium name="Ensembl"/>
        </authorList>
    </citation>
    <scope>IDENTIFICATION</scope>
</reference>
<sequence length="100" mass="11706">MGHSRHCSEEQRTLIKTLIGEGKTYKEVQKIIDCSAKMIANFPVSTLSAKSPRKVPLLKKRHVLKRFQFAKEQIDWPKEKRRNILWTVLFGSRGPRQFVK</sequence>
<keyword evidence="2" id="KW-1185">Reference proteome</keyword>
<dbReference type="Proteomes" id="UP000261540">
    <property type="component" value="Unplaced"/>
</dbReference>